<dbReference type="RefSeq" id="WP_227706202.1">
    <property type="nucleotide sequence ID" value="NZ_JAJEQX010000001.1"/>
</dbReference>
<evidence type="ECO:0000256" key="1">
    <source>
        <dbReference type="ARBA" id="ARBA00022741"/>
    </source>
</evidence>
<evidence type="ECO:0000256" key="2">
    <source>
        <dbReference type="ARBA" id="ARBA00022840"/>
    </source>
</evidence>
<dbReference type="Gene3D" id="1.10.510.10">
    <property type="entry name" value="Transferase(Phosphotransferase) domain 1"/>
    <property type="match status" value="1"/>
</dbReference>
<keyword evidence="5" id="KW-0418">Kinase</keyword>
<protein>
    <submittedName>
        <fullName evidence="5">Protein kinase family protein</fullName>
    </submittedName>
</protein>
<dbReference type="Proteomes" id="UP001198151">
    <property type="component" value="Unassembled WGS sequence"/>
</dbReference>
<dbReference type="GO" id="GO:0016301">
    <property type="term" value="F:kinase activity"/>
    <property type="evidence" value="ECO:0007669"/>
    <property type="project" value="UniProtKB-KW"/>
</dbReference>
<dbReference type="InterPro" id="IPR017441">
    <property type="entry name" value="Protein_kinase_ATP_BS"/>
</dbReference>
<dbReference type="SUPFAM" id="SSF56112">
    <property type="entry name" value="Protein kinase-like (PK-like)"/>
    <property type="match status" value="1"/>
</dbReference>
<evidence type="ECO:0000313" key="5">
    <source>
        <dbReference type="EMBL" id="MCC2253042.1"/>
    </source>
</evidence>
<accession>A0ABS8FV77</accession>
<dbReference type="InterPro" id="IPR011009">
    <property type="entry name" value="Kinase-like_dom_sf"/>
</dbReference>
<dbReference type="InterPro" id="IPR000719">
    <property type="entry name" value="Prot_kinase_dom"/>
</dbReference>
<evidence type="ECO:0000313" key="6">
    <source>
        <dbReference type="Proteomes" id="UP001198151"/>
    </source>
</evidence>
<dbReference type="PANTHER" id="PTHR24346:SF30">
    <property type="entry name" value="MATERNAL EMBRYONIC LEUCINE ZIPPER KINASE"/>
    <property type="match status" value="1"/>
</dbReference>
<keyword evidence="6" id="KW-1185">Reference proteome</keyword>
<dbReference type="EMBL" id="JAJEQX010000001">
    <property type="protein sequence ID" value="MCC2253042.1"/>
    <property type="molecule type" value="Genomic_DNA"/>
</dbReference>
<feature type="domain" description="Protein kinase" evidence="4">
    <location>
        <begin position="13"/>
        <end position="233"/>
    </location>
</feature>
<comment type="caution">
    <text evidence="5">The sequence shown here is derived from an EMBL/GenBank/DDBJ whole genome shotgun (WGS) entry which is preliminary data.</text>
</comment>
<dbReference type="PROSITE" id="PS00107">
    <property type="entry name" value="PROTEIN_KINASE_ATP"/>
    <property type="match status" value="1"/>
</dbReference>
<feature type="binding site" evidence="3">
    <location>
        <position position="41"/>
    </location>
    <ligand>
        <name>ATP</name>
        <dbReference type="ChEBI" id="CHEBI:30616"/>
    </ligand>
</feature>
<gene>
    <name evidence="5" type="ORF">LKD70_01060</name>
</gene>
<dbReference type="PROSITE" id="PS50011">
    <property type="entry name" value="PROTEIN_KINASE_DOM"/>
    <property type="match status" value="1"/>
</dbReference>
<reference evidence="5 6" key="1">
    <citation type="submission" date="2021-10" db="EMBL/GenBank/DDBJ databases">
        <title>Anaerobic single-cell dispensing facilitates the cultivation of human gut bacteria.</title>
        <authorList>
            <person name="Afrizal A."/>
        </authorList>
    </citation>
    <scope>NUCLEOTIDE SEQUENCE [LARGE SCALE GENOMIC DNA]</scope>
    <source>
        <strain evidence="5 6">CLA-AA-H200</strain>
    </source>
</reference>
<name>A0ABS8FV77_9FIRM</name>
<sequence>MDLRRQRKKIGVYTVVSCIGRGRYGVCFLARDPEGKKVVLKRFRTRMWKKNRTQNHYEAVILSGLKHPAVPELLGVVNSRSGYFFVLEYKEGLTLKSWLFDKKKVFGPDEVLRIGSQMFEILEYLHGRSVVHGDISIANITDDGEHISLLDFGLARYADGNGIRYSLDYARAADVLLYLLYSGYEGKGRQAWHEELSLSEGQTEFLKKLLEEEEAFEDTGAVKRAFYECFGIF</sequence>
<dbReference type="Pfam" id="PF00069">
    <property type="entry name" value="Pkinase"/>
    <property type="match status" value="1"/>
</dbReference>
<evidence type="ECO:0000256" key="3">
    <source>
        <dbReference type="PROSITE-ProRule" id="PRU10141"/>
    </source>
</evidence>
<evidence type="ECO:0000259" key="4">
    <source>
        <dbReference type="PROSITE" id="PS50011"/>
    </source>
</evidence>
<dbReference type="CDD" id="cd00180">
    <property type="entry name" value="PKc"/>
    <property type="match status" value="1"/>
</dbReference>
<organism evidence="5 6">
    <name type="scientific">Ruminococcus turbiniformis</name>
    <dbReference type="NCBI Taxonomy" id="2881258"/>
    <lineage>
        <taxon>Bacteria</taxon>
        <taxon>Bacillati</taxon>
        <taxon>Bacillota</taxon>
        <taxon>Clostridia</taxon>
        <taxon>Eubacteriales</taxon>
        <taxon>Oscillospiraceae</taxon>
        <taxon>Ruminococcus</taxon>
    </lineage>
</organism>
<keyword evidence="1 3" id="KW-0547">Nucleotide-binding</keyword>
<keyword evidence="5" id="KW-0808">Transferase</keyword>
<keyword evidence="2 3" id="KW-0067">ATP-binding</keyword>
<proteinExistence type="predicted"/>
<dbReference type="PANTHER" id="PTHR24346">
    <property type="entry name" value="MAP/MICROTUBULE AFFINITY-REGULATING KINASE"/>
    <property type="match status" value="1"/>
</dbReference>